<comment type="caution">
    <text evidence="10">The sequence shown here is derived from an EMBL/GenBank/DDBJ whole genome shotgun (WGS) entry which is preliminary data.</text>
</comment>
<evidence type="ECO:0000256" key="5">
    <source>
        <dbReference type="ARBA" id="ARBA00022801"/>
    </source>
</evidence>
<evidence type="ECO:0000256" key="6">
    <source>
        <dbReference type="ARBA" id="ARBA00023295"/>
    </source>
</evidence>
<dbReference type="Proteomes" id="UP000544222">
    <property type="component" value="Unassembled WGS sequence"/>
</dbReference>
<evidence type="ECO:0000259" key="9">
    <source>
        <dbReference type="Pfam" id="PF01120"/>
    </source>
</evidence>
<dbReference type="InterPro" id="IPR013780">
    <property type="entry name" value="Glyco_hydro_b"/>
</dbReference>
<dbReference type="InterPro" id="IPR017853">
    <property type="entry name" value="GH"/>
</dbReference>
<reference evidence="10 11" key="1">
    <citation type="submission" date="2020-08" db="EMBL/GenBank/DDBJ databases">
        <title>Genomic Encyclopedia of Type Strains, Phase IV (KMG-IV): sequencing the most valuable type-strain genomes for metagenomic binning, comparative biology and taxonomic classification.</title>
        <authorList>
            <person name="Goeker M."/>
        </authorList>
    </citation>
    <scope>NUCLEOTIDE SEQUENCE [LARGE SCALE GENOMIC DNA]</scope>
    <source>
        <strain evidence="10 11">DSM 27471</strain>
    </source>
</reference>
<organism evidence="10 11">
    <name type="scientific">Microbacter margulisiae</name>
    <dbReference type="NCBI Taxonomy" id="1350067"/>
    <lineage>
        <taxon>Bacteria</taxon>
        <taxon>Pseudomonadati</taxon>
        <taxon>Bacteroidota</taxon>
        <taxon>Bacteroidia</taxon>
        <taxon>Bacteroidales</taxon>
        <taxon>Porphyromonadaceae</taxon>
        <taxon>Microbacter</taxon>
    </lineage>
</organism>
<dbReference type="Gene3D" id="2.60.40.1180">
    <property type="entry name" value="Golgi alpha-mannosidase II"/>
    <property type="match status" value="1"/>
</dbReference>
<dbReference type="InterPro" id="IPR016286">
    <property type="entry name" value="FUC_metazoa-typ"/>
</dbReference>
<keyword evidence="11" id="KW-1185">Reference proteome</keyword>
<evidence type="ECO:0000313" key="10">
    <source>
        <dbReference type="EMBL" id="MBB3188710.1"/>
    </source>
</evidence>
<dbReference type="GO" id="GO:0005764">
    <property type="term" value="C:lysosome"/>
    <property type="evidence" value="ECO:0007669"/>
    <property type="project" value="TreeGrafter"/>
</dbReference>
<evidence type="ECO:0000256" key="2">
    <source>
        <dbReference type="ARBA" id="ARBA00007951"/>
    </source>
</evidence>
<dbReference type="InterPro" id="IPR057739">
    <property type="entry name" value="Glyco_hydro_29_N"/>
</dbReference>
<comment type="similarity">
    <text evidence="2">Belongs to the glycosyl hydrolase 29 family.</text>
</comment>
<sequence length="469" mass="53291">MRHTNSKSFRQRKPFRILFSGIMFCFLGITVAKAAQAGDKTVSGVTATPAITTTDSTQRMAWWEKARFGMFIHWGIYAVPAQGEWYMSNGHVPLRQYEGYAKRFDPARFNADQWVKSAKAAGMKYLVITSKHHDGFCMFNTKATQYNVVEATPWHQDPLLALRKACRKYGVRFCVYYSIMDWHSPDQQAADTNALHPTYNPTHFMPGKKQAYITYMKTELKELIEEYHPGLIWFDGEWMNGWTEQDGQALYHYLRALDPALIINDRVKGVGDYETPEQRIPSNGLPGHDWETCMTINGSWGYDAGDHNWKSTETLLHNLIDIASKGGNYLLNVGPDSTGVIPLPEEQRLKAMGAWMKANGQSIYGTSASPFTRQLPWGRCTLKSCKGGTLLYLNVFDWPKDGKLEVPGLENHISEAYLLKRNLFGYHKRLKIHQDNQSVIVDVPQSAPDKISSVIVLKIKGNVEIKNHD</sequence>
<dbReference type="EC" id="3.2.1.51" evidence="3"/>
<dbReference type="PRINTS" id="PR00741">
    <property type="entry name" value="GLHYDRLASE29"/>
</dbReference>
<comment type="function">
    <text evidence="1">Alpha-L-fucosidase is responsible for hydrolyzing the alpha-1,6-linked fucose joined to the reducing-end N-acetylglucosamine of the carbohydrate moieties of glycoproteins.</text>
</comment>
<feature type="chain" id="PRO_5031572669" description="alpha-L-fucosidase" evidence="8">
    <location>
        <begin position="35"/>
        <end position="469"/>
    </location>
</feature>
<name>A0A7W5DTC2_9PORP</name>
<proteinExistence type="inferred from homology"/>
<evidence type="ECO:0000256" key="3">
    <source>
        <dbReference type="ARBA" id="ARBA00012662"/>
    </source>
</evidence>
<dbReference type="GO" id="GO:0006004">
    <property type="term" value="P:fucose metabolic process"/>
    <property type="evidence" value="ECO:0007669"/>
    <property type="project" value="InterPro"/>
</dbReference>
<accession>A0A7W5DTC2</accession>
<dbReference type="GO" id="GO:0016139">
    <property type="term" value="P:glycoside catabolic process"/>
    <property type="evidence" value="ECO:0007669"/>
    <property type="project" value="TreeGrafter"/>
</dbReference>
<evidence type="ECO:0000313" key="11">
    <source>
        <dbReference type="Proteomes" id="UP000544222"/>
    </source>
</evidence>
<gene>
    <name evidence="10" type="ORF">FHX64_002908</name>
</gene>
<dbReference type="SUPFAM" id="SSF51445">
    <property type="entry name" value="(Trans)glycosidases"/>
    <property type="match status" value="1"/>
</dbReference>
<evidence type="ECO:0000256" key="1">
    <source>
        <dbReference type="ARBA" id="ARBA00004071"/>
    </source>
</evidence>
<feature type="signal peptide" evidence="8">
    <location>
        <begin position="1"/>
        <end position="34"/>
    </location>
</feature>
<evidence type="ECO:0000256" key="7">
    <source>
        <dbReference type="PIRSR" id="PIRSR001092-1"/>
    </source>
</evidence>
<dbReference type="RefSeq" id="WP_183414436.1">
    <property type="nucleotide sequence ID" value="NZ_JACHYB010000002.1"/>
</dbReference>
<dbReference type="PIRSF" id="PIRSF001092">
    <property type="entry name" value="Alpha-L-fucosidase"/>
    <property type="match status" value="1"/>
</dbReference>
<evidence type="ECO:0000256" key="8">
    <source>
        <dbReference type="SAM" id="SignalP"/>
    </source>
</evidence>
<dbReference type="Pfam" id="PF01120">
    <property type="entry name" value="Alpha_L_fucos"/>
    <property type="match status" value="1"/>
</dbReference>
<dbReference type="Gene3D" id="3.20.20.80">
    <property type="entry name" value="Glycosidases"/>
    <property type="match status" value="1"/>
</dbReference>
<feature type="domain" description="Glycoside hydrolase family 29 N-terminal" evidence="9">
    <location>
        <begin position="47"/>
        <end position="361"/>
    </location>
</feature>
<feature type="site" description="May be important for catalysis" evidence="7">
    <location>
        <position position="293"/>
    </location>
</feature>
<keyword evidence="6 10" id="KW-0326">Glycosidase</keyword>
<keyword evidence="5 10" id="KW-0378">Hydrolase</keyword>
<evidence type="ECO:0000256" key="4">
    <source>
        <dbReference type="ARBA" id="ARBA00022729"/>
    </source>
</evidence>
<dbReference type="PANTHER" id="PTHR10030">
    <property type="entry name" value="ALPHA-L-FUCOSIDASE"/>
    <property type="match status" value="1"/>
</dbReference>
<keyword evidence="4 8" id="KW-0732">Signal</keyword>
<dbReference type="InterPro" id="IPR000933">
    <property type="entry name" value="Glyco_hydro_29"/>
</dbReference>
<protein>
    <recommendedName>
        <fullName evidence="3">alpha-L-fucosidase</fullName>
        <ecNumber evidence="3">3.2.1.51</ecNumber>
    </recommendedName>
</protein>
<dbReference type="SMART" id="SM00812">
    <property type="entry name" value="Alpha_L_fucos"/>
    <property type="match status" value="1"/>
</dbReference>
<dbReference type="EMBL" id="JACHYB010000002">
    <property type="protein sequence ID" value="MBB3188710.1"/>
    <property type="molecule type" value="Genomic_DNA"/>
</dbReference>
<dbReference type="PANTHER" id="PTHR10030:SF37">
    <property type="entry name" value="ALPHA-L-FUCOSIDASE-RELATED"/>
    <property type="match status" value="1"/>
</dbReference>
<dbReference type="GO" id="GO:0004560">
    <property type="term" value="F:alpha-L-fucosidase activity"/>
    <property type="evidence" value="ECO:0007669"/>
    <property type="project" value="UniProtKB-EC"/>
</dbReference>
<dbReference type="AlphaFoldDB" id="A0A7W5DTC2"/>